<dbReference type="Proteomes" id="UP000324897">
    <property type="component" value="Unassembled WGS sequence"/>
</dbReference>
<feature type="compositionally biased region" description="Basic and acidic residues" evidence="1">
    <location>
        <begin position="134"/>
        <end position="146"/>
    </location>
</feature>
<accession>A0A5J9ST90</accession>
<organism evidence="3 4">
    <name type="scientific">Eragrostis curvula</name>
    <name type="common">weeping love grass</name>
    <dbReference type="NCBI Taxonomy" id="38414"/>
    <lineage>
        <taxon>Eukaryota</taxon>
        <taxon>Viridiplantae</taxon>
        <taxon>Streptophyta</taxon>
        <taxon>Embryophyta</taxon>
        <taxon>Tracheophyta</taxon>
        <taxon>Spermatophyta</taxon>
        <taxon>Magnoliopsida</taxon>
        <taxon>Liliopsida</taxon>
        <taxon>Poales</taxon>
        <taxon>Poaceae</taxon>
        <taxon>PACMAD clade</taxon>
        <taxon>Chloridoideae</taxon>
        <taxon>Eragrostideae</taxon>
        <taxon>Eragrostidinae</taxon>
        <taxon>Eragrostis</taxon>
    </lineage>
</organism>
<evidence type="ECO:0000256" key="2">
    <source>
        <dbReference type="SAM" id="SignalP"/>
    </source>
</evidence>
<keyword evidence="4" id="KW-1185">Reference proteome</keyword>
<protein>
    <submittedName>
        <fullName evidence="3">Uncharacterized protein</fullName>
    </submittedName>
</protein>
<feature type="non-terminal residue" evidence="3">
    <location>
        <position position="1"/>
    </location>
</feature>
<feature type="region of interest" description="Disordered" evidence="1">
    <location>
        <begin position="200"/>
        <end position="239"/>
    </location>
</feature>
<comment type="caution">
    <text evidence="3">The sequence shown here is derived from an EMBL/GenBank/DDBJ whole genome shotgun (WGS) entry which is preliminary data.</text>
</comment>
<dbReference type="OrthoDB" id="687910at2759"/>
<evidence type="ECO:0000313" key="4">
    <source>
        <dbReference type="Proteomes" id="UP000324897"/>
    </source>
</evidence>
<feature type="compositionally biased region" description="Gly residues" evidence="1">
    <location>
        <begin position="120"/>
        <end position="129"/>
    </location>
</feature>
<dbReference type="EMBL" id="RWGY01000346">
    <property type="protein sequence ID" value="TVU02243.1"/>
    <property type="molecule type" value="Genomic_DNA"/>
</dbReference>
<sequence length="239" mass="24086">MDSAFVSSSRAVVAVATALLLALCCGAGRYAAAARPLGPQEAAAFSEAAMPAFALPPDGAGHRRAAAPGYDDAAARAGKWLPLAGAGAGVAHHLPAAFWAHRQMPWVGVGVAGAGAGHELGSGGGGALDGGEEELVRDRERERSYEGGESETTTSRQRQQEQLAMWASLLNPKGKRRPPATRWLPAPGIGEAVDEEPVKAAADGAAGGVEGAEVEDPAAGGGVQVGQAKSGFYWGNGGN</sequence>
<gene>
    <name evidence="3" type="ORF">EJB05_52268</name>
</gene>
<reference evidence="3 4" key="1">
    <citation type="journal article" date="2019" name="Sci. Rep.">
        <title>A high-quality genome of Eragrostis curvula grass provides insights into Poaceae evolution and supports new strategies to enhance forage quality.</title>
        <authorList>
            <person name="Carballo J."/>
            <person name="Santos B.A.C.M."/>
            <person name="Zappacosta D."/>
            <person name="Garbus I."/>
            <person name="Selva J.P."/>
            <person name="Gallo C.A."/>
            <person name="Diaz A."/>
            <person name="Albertini E."/>
            <person name="Caccamo M."/>
            <person name="Echenique V."/>
        </authorList>
    </citation>
    <scope>NUCLEOTIDE SEQUENCE [LARGE SCALE GENOMIC DNA]</scope>
    <source>
        <strain evidence="4">cv. Victoria</strain>
        <tissue evidence="3">Leaf</tissue>
    </source>
</reference>
<proteinExistence type="predicted"/>
<evidence type="ECO:0000313" key="3">
    <source>
        <dbReference type="EMBL" id="TVU02243.1"/>
    </source>
</evidence>
<feature type="signal peptide" evidence="2">
    <location>
        <begin position="1"/>
        <end position="33"/>
    </location>
</feature>
<name>A0A5J9ST90_9POAL</name>
<evidence type="ECO:0000256" key="1">
    <source>
        <dbReference type="SAM" id="MobiDB-lite"/>
    </source>
</evidence>
<dbReference type="AlphaFoldDB" id="A0A5J9ST90"/>
<dbReference type="Gramene" id="TVU02243">
    <property type="protein sequence ID" value="TVU02243"/>
    <property type="gene ID" value="EJB05_52268"/>
</dbReference>
<feature type="chain" id="PRO_5023943426" evidence="2">
    <location>
        <begin position="34"/>
        <end position="239"/>
    </location>
</feature>
<keyword evidence="2" id="KW-0732">Signal</keyword>
<feature type="region of interest" description="Disordered" evidence="1">
    <location>
        <begin position="120"/>
        <end position="158"/>
    </location>
</feature>